<dbReference type="AlphaFoldDB" id="A0A9D2C6G6"/>
<dbReference type="EMBL" id="DXDD01000140">
    <property type="protein sequence ID" value="HIY61252.1"/>
    <property type="molecule type" value="Genomic_DNA"/>
</dbReference>
<dbReference type="GO" id="GO:0005524">
    <property type="term" value="F:ATP binding"/>
    <property type="evidence" value="ECO:0007669"/>
    <property type="project" value="UniProtKB-KW"/>
</dbReference>
<dbReference type="SUPFAM" id="SSF52540">
    <property type="entry name" value="P-loop containing nucleoside triphosphate hydrolases"/>
    <property type="match status" value="1"/>
</dbReference>
<keyword evidence="1" id="KW-0813">Transport</keyword>
<feature type="domain" description="ABC transporter" evidence="6">
    <location>
        <begin position="3"/>
        <end position="244"/>
    </location>
</feature>
<reference evidence="7" key="2">
    <citation type="submission" date="2021-04" db="EMBL/GenBank/DDBJ databases">
        <authorList>
            <person name="Gilroy R."/>
        </authorList>
    </citation>
    <scope>NUCLEOTIDE SEQUENCE</scope>
    <source>
        <strain evidence="7">ChiSxjej3B15-24422</strain>
    </source>
</reference>
<dbReference type="InterPro" id="IPR003439">
    <property type="entry name" value="ABC_transporter-like_ATP-bd"/>
</dbReference>
<keyword evidence="5" id="KW-0472">Membrane</keyword>
<dbReference type="PROSITE" id="PS50893">
    <property type="entry name" value="ABC_TRANSPORTER_2"/>
    <property type="match status" value="1"/>
</dbReference>
<dbReference type="InterPro" id="IPR027417">
    <property type="entry name" value="P-loop_NTPase"/>
</dbReference>
<dbReference type="Proteomes" id="UP000824007">
    <property type="component" value="Unassembled WGS sequence"/>
</dbReference>
<dbReference type="PROSITE" id="PS00211">
    <property type="entry name" value="ABC_TRANSPORTER_1"/>
    <property type="match status" value="1"/>
</dbReference>
<dbReference type="Gene3D" id="3.40.50.300">
    <property type="entry name" value="P-loop containing nucleotide triphosphate hydrolases"/>
    <property type="match status" value="1"/>
</dbReference>
<keyword evidence="2" id="KW-1003">Cell membrane</keyword>
<keyword evidence="4 7" id="KW-0067">ATP-binding</keyword>
<name>A0A9D2C6G6_9FIRM</name>
<evidence type="ECO:0000256" key="3">
    <source>
        <dbReference type="ARBA" id="ARBA00022741"/>
    </source>
</evidence>
<gene>
    <name evidence="7" type="ORF">H9831_11340</name>
</gene>
<evidence type="ECO:0000256" key="4">
    <source>
        <dbReference type="ARBA" id="ARBA00022840"/>
    </source>
</evidence>
<dbReference type="FunFam" id="3.40.50.300:FF:000042">
    <property type="entry name" value="Maltose/maltodextrin ABC transporter, ATP-binding protein"/>
    <property type="match status" value="1"/>
</dbReference>
<dbReference type="PANTHER" id="PTHR43875:SF1">
    <property type="entry name" value="OSMOPROTECTIVE COMPOUNDS UPTAKE ATP-BINDING PROTEIN GGTA"/>
    <property type="match status" value="1"/>
</dbReference>
<dbReference type="InterPro" id="IPR017871">
    <property type="entry name" value="ABC_transporter-like_CS"/>
</dbReference>
<dbReference type="GO" id="GO:0055052">
    <property type="term" value="C:ATP-binding cassette (ABC) transporter complex, substrate-binding subunit-containing"/>
    <property type="evidence" value="ECO:0007669"/>
    <property type="project" value="TreeGrafter"/>
</dbReference>
<dbReference type="InterPro" id="IPR003593">
    <property type="entry name" value="AAA+_ATPase"/>
</dbReference>
<reference evidence="7" key="1">
    <citation type="journal article" date="2021" name="PeerJ">
        <title>Extensive microbial diversity within the chicken gut microbiome revealed by metagenomics and culture.</title>
        <authorList>
            <person name="Gilroy R."/>
            <person name="Ravi A."/>
            <person name="Getino M."/>
            <person name="Pursley I."/>
            <person name="Horton D.L."/>
            <person name="Alikhan N.F."/>
            <person name="Baker D."/>
            <person name="Gharbi K."/>
            <person name="Hall N."/>
            <person name="Watson M."/>
            <person name="Adriaenssens E.M."/>
            <person name="Foster-Nyarko E."/>
            <person name="Jarju S."/>
            <person name="Secka A."/>
            <person name="Antonio M."/>
            <person name="Oren A."/>
            <person name="Chaudhuri R.R."/>
            <person name="La Ragione R."/>
            <person name="Hildebrand F."/>
            <person name="Pallen M.J."/>
        </authorList>
    </citation>
    <scope>NUCLEOTIDE SEQUENCE</scope>
    <source>
        <strain evidence="7">ChiSxjej3B15-24422</strain>
    </source>
</reference>
<evidence type="ECO:0000313" key="8">
    <source>
        <dbReference type="Proteomes" id="UP000824007"/>
    </source>
</evidence>
<dbReference type="Pfam" id="PF00005">
    <property type="entry name" value="ABC_tran"/>
    <property type="match status" value="1"/>
</dbReference>
<accession>A0A9D2C6G6</accession>
<dbReference type="InterPro" id="IPR015853">
    <property type="entry name" value="ABC_transpr_FbpC"/>
</dbReference>
<evidence type="ECO:0000256" key="1">
    <source>
        <dbReference type="ARBA" id="ARBA00022448"/>
    </source>
</evidence>
<dbReference type="Gene3D" id="2.40.50.100">
    <property type="match status" value="1"/>
</dbReference>
<dbReference type="CDD" id="cd03259">
    <property type="entry name" value="ABC_Carb_Solutes_like"/>
    <property type="match status" value="1"/>
</dbReference>
<comment type="caution">
    <text evidence="7">The sequence shown here is derived from an EMBL/GenBank/DDBJ whole genome shotgun (WGS) entry which is preliminary data.</text>
</comment>
<dbReference type="SMART" id="SM00382">
    <property type="entry name" value="AAA"/>
    <property type="match status" value="1"/>
</dbReference>
<sequence length="374" mass="41770">MKIELQNLTKKFPARGKKGGEVTAVNDFSFEIPDGELIALLGPSGCGKSTTLNMICGLEKPTGGRIFFGDEDVTALPPELRGVGMVFQNYALYPHLTVRQNILFPLENLKGKDRPSKEEMNRRVTETAKLVQIEELMDRKPRELSGGQQQRVAIARALVKMPRVLLLDEPLSNLDARLRLQTREEIRKIQKETGITTVFVTHDQEEAMSISDHIAVMRDGVLMQNGRPQEVYDDPANLFVARFLGTPPINVFEGRVKGEKLHIGEEAVLSVNGVPDQEVWVGIRPEGFIPRPDGELGCELSRVEVMGRDISIVSTHKACANPAIRSVINADTQIDASARTVRFSLKPGKVFLFHKQSEERLRFQMKGDSYARSK</sequence>
<dbReference type="GO" id="GO:0015408">
    <property type="term" value="F:ABC-type ferric iron transporter activity"/>
    <property type="evidence" value="ECO:0007669"/>
    <property type="project" value="InterPro"/>
</dbReference>
<dbReference type="SUPFAM" id="SSF50331">
    <property type="entry name" value="MOP-like"/>
    <property type="match status" value="1"/>
</dbReference>
<protein>
    <submittedName>
        <fullName evidence="7">ABC transporter ATP-binding protein</fullName>
    </submittedName>
</protein>
<dbReference type="PANTHER" id="PTHR43875">
    <property type="entry name" value="MALTODEXTRIN IMPORT ATP-BINDING PROTEIN MSMX"/>
    <property type="match status" value="1"/>
</dbReference>
<keyword evidence="3" id="KW-0547">Nucleotide-binding</keyword>
<dbReference type="GO" id="GO:0016887">
    <property type="term" value="F:ATP hydrolysis activity"/>
    <property type="evidence" value="ECO:0007669"/>
    <property type="project" value="InterPro"/>
</dbReference>
<evidence type="ECO:0000313" key="7">
    <source>
        <dbReference type="EMBL" id="HIY61252.1"/>
    </source>
</evidence>
<proteinExistence type="predicted"/>
<dbReference type="InterPro" id="IPR047641">
    <property type="entry name" value="ABC_transpr_MalK/UgpC-like"/>
</dbReference>
<dbReference type="InterPro" id="IPR008995">
    <property type="entry name" value="Mo/tungstate-bd_C_term_dom"/>
</dbReference>
<organism evidence="7 8">
    <name type="scientific">Candidatus Eisenbergiella pullistercoris</name>
    <dbReference type="NCBI Taxonomy" id="2838555"/>
    <lineage>
        <taxon>Bacteria</taxon>
        <taxon>Bacillati</taxon>
        <taxon>Bacillota</taxon>
        <taxon>Clostridia</taxon>
        <taxon>Lachnospirales</taxon>
        <taxon>Lachnospiraceae</taxon>
        <taxon>Eisenbergiella</taxon>
    </lineage>
</organism>
<evidence type="ECO:0000259" key="6">
    <source>
        <dbReference type="PROSITE" id="PS50893"/>
    </source>
</evidence>
<evidence type="ECO:0000256" key="2">
    <source>
        <dbReference type="ARBA" id="ARBA00022475"/>
    </source>
</evidence>
<evidence type="ECO:0000256" key="5">
    <source>
        <dbReference type="ARBA" id="ARBA00023136"/>
    </source>
</evidence>